<evidence type="ECO:0000256" key="12">
    <source>
        <dbReference type="ARBA" id="ARBA00029855"/>
    </source>
</evidence>
<evidence type="ECO:0000256" key="5">
    <source>
        <dbReference type="ARBA" id="ARBA00022525"/>
    </source>
</evidence>
<dbReference type="Pfam" id="PF09014">
    <property type="entry name" value="Sushi_2"/>
    <property type="match status" value="1"/>
</dbReference>
<dbReference type="PaxDb" id="8355-A0A1L8FHB3"/>
<evidence type="ECO:0000313" key="16">
    <source>
        <dbReference type="RefSeq" id="XP_018083743.1"/>
    </source>
</evidence>
<dbReference type="SUPFAM" id="SSF57535">
    <property type="entry name" value="Complement control module/SCR domain"/>
    <property type="match status" value="3"/>
</dbReference>
<evidence type="ECO:0000256" key="7">
    <source>
        <dbReference type="ARBA" id="ARBA00022674"/>
    </source>
</evidence>
<organism evidence="15 16">
    <name type="scientific">Xenopus laevis</name>
    <name type="common">African clawed frog</name>
    <dbReference type="NCBI Taxonomy" id="8355"/>
    <lineage>
        <taxon>Eukaryota</taxon>
        <taxon>Metazoa</taxon>
        <taxon>Chordata</taxon>
        <taxon>Craniata</taxon>
        <taxon>Vertebrata</taxon>
        <taxon>Euteleostomi</taxon>
        <taxon>Amphibia</taxon>
        <taxon>Batrachia</taxon>
        <taxon>Anura</taxon>
        <taxon>Pipoidea</taxon>
        <taxon>Pipidae</taxon>
        <taxon>Xenopodinae</taxon>
        <taxon>Xenopus</taxon>
        <taxon>Xenopus</taxon>
    </lineage>
</organism>
<dbReference type="RefSeq" id="XP_018083743.1">
    <property type="nucleotide sequence ID" value="XM_018228254.2"/>
</dbReference>
<name>A0A1L8FHB3_XENLA</name>
<dbReference type="InterPro" id="IPR035976">
    <property type="entry name" value="Sushi/SCR/CCP_sf"/>
</dbReference>
<dbReference type="AlphaFoldDB" id="A0A1L8FHB3"/>
<dbReference type="InterPro" id="IPR000436">
    <property type="entry name" value="Sushi_SCR_CCP_dom"/>
</dbReference>
<keyword evidence="7" id="KW-0358">Heparin-binding</keyword>
<proteinExistence type="predicted"/>
<evidence type="ECO:0000256" key="8">
    <source>
        <dbReference type="ARBA" id="ARBA00022729"/>
    </source>
</evidence>
<evidence type="ECO:0000256" key="10">
    <source>
        <dbReference type="ARBA" id="ARBA00023157"/>
    </source>
</evidence>
<dbReference type="PANTHER" id="PTHR45785:SF2">
    <property type="entry name" value="COMPLEMENT FACTOR H-RELATED"/>
    <property type="match status" value="1"/>
</dbReference>
<dbReference type="Proteomes" id="UP000186698">
    <property type="component" value="Chromosome 7S"/>
</dbReference>
<dbReference type="Pfam" id="PF00084">
    <property type="entry name" value="Sushi"/>
    <property type="match status" value="2"/>
</dbReference>
<evidence type="ECO:0000256" key="3">
    <source>
        <dbReference type="ARBA" id="ARBA00004613"/>
    </source>
</evidence>
<dbReference type="GO" id="GO:0008201">
    <property type="term" value="F:heparin binding"/>
    <property type="evidence" value="ECO:0007669"/>
    <property type="project" value="UniProtKB-KW"/>
</dbReference>
<evidence type="ECO:0000256" key="13">
    <source>
        <dbReference type="ARBA" id="ARBA00033414"/>
    </source>
</evidence>
<dbReference type="OrthoDB" id="5804959at2759"/>
<dbReference type="Gene3D" id="2.10.70.10">
    <property type="entry name" value="Complement Module, domain 1"/>
    <property type="match status" value="3"/>
</dbReference>
<dbReference type="KEGG" id="xla:108697819"/>
<evidence type="ECO:0000256" key="6">
    <source>
        <dbReference type="ARBA" id="ARBA00022659"/>
    </source>
</evidence>
<dbReference type="GeneID" id="108697819"/>
<dbReference type="SMART" id="SM00032">
    <property type="entry name" value="CCP"/>
    <property type="match status" value="2"/>
</dbReference>
<dbReference type="PROSITE" id="PS50923">
    <property type="entry name" value="SUSHI"/>
    <property type="match status" value="2"/>
</dbReference>
<evidence type="ECO:0000256" key="4">
    <source>
        <dbReference type="ARBA" id="ARBA00020104"/>
    </source>
</evidence>
<keyword evidence="15" id="KW-1185">Reference proteome</keyword>
<evidence type="ECO:0000256" key="1">
    <source>
        <dbReference type="ARBA" id="ARBA00003651"/>
    </source>
</evidence>
<comment type="function">
    <text evidence="1">Binds to various kinds of negatively charged substances such as heparin, phospholipids, and dextran sulfate. May prevent activation of the intrinsic blood coagulation cascade by binding to phospholipids on the surface of damaged cells.</text>
</comment>
<keyword evidence="9" id="KW-0677">Repeat</keyword>
<dbReference type="PANTHER" id="PTHR45785">
    <property type="entry name" value="COMPLEMENT FACTOR H-RELATED"/>
    <property type="match status" value="1"/>
</dbReference>
<keyword evidence="5" id="KW-0964">Secreted</keyword>
<keyword evidence="10 14" id="KW-1015">Disulfide bond</keyword>
<dbReference type="CDD" id="cd00033">
    <property type="entry name" value="CCP"/>
    <property type="match status" value="2"/>
</dbReference>
<comment type="subcellular location">
    <subcellularLocation>
        <location evidence="3">Secreted</location>
    </subcellularLocation>
    <subcellularLocation>
        <location evidence="2">Virion</location>
    </subcellularLocation>
</comment>
<evidence type="ECO:0000256" key="14">
    <source>
        <dbReference type="PROSITE-ProRule" id="PRU00302"/>
    </source>
</evidence>
<accession>A0A1L8FHB3</accession>
<evidence type="ECO:0000256" key="9">
    <source>
        <dbReference type="ARBA" id="ARBA00022737"/>
    </source>
</evidence>
<gene>
    <name evidence="16" type="primary">LOC108697819</name>
</gene>
<dbReference type="Bgee" id="108697819">
    <property type="expression patterns" value="Expressed in liver and 4 other cell types or tissues"/>
</dbReference>
<keyword evidence="11" id="KW-0325">Glycoprotein</keyword>
<evidence type="ECO:0000313" key="15">
    <source>
        <dbReference type="Proteomes" id="UP000186698"/>
    </source>
</evidence>
<dbReference type="GO" id="GO:0005576">
    <property type="term" value="C:extracellular region"/>
    <property type="evidence" value="ECO:0007669"/>
    <property type="project" value="UniProtKB-SubCell"/>
</dbReference>
<dbReference type="FunFam" id="2.10.70.10:FF:000014">
    <property type="entry name" value="Membrane cofactor protein"/>
    <property type="match status" value="1"/>
</dbReference>
<comment type="caution">
    <text evidence="14">Lacks conserved residue(s) required for the propagation of feature annotation.</text>
</comment>
<sequence>MPLGAQKNMDIIVLAIAILQVSSVFSEQDVWNTCPTRNENPVGQTCQKACTHHGECAGKRQCLCDGDCGMSCILIRSCPWPVAIENAETRLVTESKNFGDEMLVMCQPGFKMAAGQEMTLSRCQGDRKWSVTAACEETFCPPPPEIKDGYLVAVKKQEYEVSEVIYYLCQKTFYLDGSNSVTCQTNGTWSQTPLCRARCKIPAQRSRVLYNGKKLWITEIPEALVTHFEEVTFFCRNKNQQCSYPAPSRCFDGVLPVPECYEEPTWIQYNFFPKNVVSEITSCQES</sequence>
<protein>
    <recommendedName>
        <fullName evidence="4">Beta-2-glycoprotein 1</fullName>
    </recommendedName>
    <alternativeName>
        <fullName evidence="12">Apolipoprotein H</fullName>
    </alternativeName>
    <alternativeName>
        <fullName evidence="13">Beta-2-glycoprotein I</fullName>
    </alternativeName>
</protein>
<keyword evidence="8" id="KW-0732">Signal</keyword>
<keyword evidence="6 14" id="KW-0768">Sushi</keyword>
<dbReference type="InterPro" id="IPR051503">
    <property type="entry name" value="ComplSys_Reg/VirEntry_Med"/>
</dbReference>
<evidence type="ECO:0000256" key="11">
    <source>
        <dbReference type="ARBA" id="ARBA00023180"/>
    </source>
</evidence>
<reference evidence="16" key="1">
    <citation type="submission" date="2025-08" db="UniProtKB">
        <authorList>
            <consortium name="RefSeq"/>
        </authorList>
    </citation>
    <scope>IDENTIFICATION</scope>
    <source>
        <strain evidence="16">J_2021</strain>
        <tissue evidence="16">Erythrocytes</tissue>
    </source>
</reference>
<evidence type="ECO:0000256" key="2">
    <source>
        <dbReference type="ARBA" id="ARBA00004328"/>
    </source>
</evidence>
<dbReference type="CTD" id="108697819"/>
<feature type="disulfide bond" evidence="14">
    <location>
        <begin position="140"/>
        <end position="183"/>
    </location>
</feature>
<dbReference type="InterPro" id="IPR015104">
    <property type="entry name" value="Sushi_2"/>
</dbReference>
<dbReference type="OMA" id="YCRARCL"/>